<name>A0A9W7Y3T6_9FUNG</name>
<comment type="caution">
    <text evidence="3">The sequence shown here is derived from an EMBL/GenBank/DDBJ whole genome shotgun (WGS) entry which is preliminary data.</text>
</comment>
<keyword evidence="4" id="KW-1185">Reference proteome</keyword>
<feature type="domain" description="GLTSCR protein conserved" evidence="2">
    <location>
        <begin position="13"/>
        <end position="105"/>
    </location>
</feature>
<evidence type="ECO:0000256" key="1">
    <source>
        <dbReference type="SAM" id="MobiDB-lite"/>
    </source>
</evidence>
<feature type="region of interest" description="Disordered" evidence="1">
    <location>
        <begin position="781"/>
        <end position="816"/>
    </location>
</feature>
<sequence>MADKRFREALAMDHRMVDEVDWRTPFSGTQDVIQRLLPYHIYQYPDAAIDAITSREEAKIEHSTEALSRRLQKLNERFNGMLTREGSDSYYSIDRMQLDHLQKDDFKQQKDRLKDLQLQRDISSLGYNFSLVGLLPLVLVQATNAQKYKCDQPDGVGRGYKVDGTEAHQCDEGTSCYQLGQGVYCGAGTGAVVAAPTNAPAVYEPAPAPAPACDKNGPAAVCKGPDGTSPNYYKCVNGKPQSYSCDGSSVCYQDSHGIVCGASNSTSSCTPGALKCASADGTSPDFSKCVDGEQVSLTCGAGLACSQEGPFHVNCGPYKPDNTHVDYPANPVAPTSAATGYPSYPSYPNAAPQPAQPYANKFAAAGYPDAIDKSNGPSTIRSKTGGMRPRGQNLMEIDIDYNPHEAKHEDHAVGGNDDLKAIFDRPEAFSHDMENFAMSQGYNAPTQQASTSAQSSSSVAPAAESDYSPQYAAYPSAPSTAAAYVTPAAFYNAGAPRQALNAPFAAVVPETIPFPQLLFSLQSAMQLNQAPNPYQPTQAPVYDTQAPAYGTQDPYYSTQAPVYGTQAPSYGTQAPSYYTTMAHPAYGASPPPVYSASLPTHVCDCNPCSGHNTHTVYVSIETNTMTNSCVNACSNECDDSDHKHKHKHKHGHKHKHEHKHKHDDCDTDSDSDDECCTPTCPTTSDTCKPTSTCCETTSECEDPGHKHKHKHKHGHKHKHKHHHDDCEPEPECEPKCEPTKEKCKPVSEVDEADCFGRAVLSILNNDEESVTTLGKQLFEAVQSDAESDSDSDDESVHPVEHNAVSGTCPSSCDPQPTHTAYESIETALVAVETGCVSPSSQPTHVVLKSVETGCAPVESQNTHTVYESVEEHKCGEPVCPTHAVLEHIECGKVAPSSQKTHLVYESIETGHAPVSQLNTHTVYESIESHCQTNTCSANTHTVYQSVESHCQTNTCSANTHTVYESVESHCQTNSCSANTHTVYESLESHCYSSGCPSPSCSSVNTHTVYESVEKHCEVNTCTTNTHTVYESVEKNCQSVSAQSTHTAFVYIGTNGCNSHIVIETLETGCASKSSCETCETHVCRLEDNNDVESDDAENDAAEAGNGESDI</sequence>
<dbReference type="Pfam" id="PF15249">
    <property type="entry name" value="GLTSCR1"/>
    <property type="match status" value="1"/>
</dbReference>
<feature type="compositionally biased region" description="Acidic residues" evidence="1">
    <location>
        <begin position="1089"/>
        <end position="1100"/>
    </location>
</feature>
<feature type="region of interest" description="Disordered" evidence="1">
    <location>
        <begin position="1089"/>
        <end position="1110"/>
    </location>
</feature>
<feature type="compositionally biased region" description="Polar residues" evidence="1">
    <location>
        <begin position="804"/>
        <end position="816"/>
    </location>
</feature>
<feature type="compositionally biased region" description="Basic residues" evidence="1">
    <location>
        <begin position="705"/>
        <end position="722"/>
    </location>
</feature>
<feature type="compositionally biased region" description="Basic residues" evidence="1">
    <location>
        <begin position="644"/>
        <end position="661"/>
    </location>
</feature>
<evidence type="ECO:0000259" key="2">
    <source>
        <dbReference type="Pfam" id="PF15249"/>
    </source>
</evidence>
<gene>
    <name evidence="3" type="ORF">LPJ53_001989</name>
</gene>
<feature type="region of interest" description="Disordered" evidence="1">
    <location>
        <begin position="369"/>
        <end position="391"/>
    </location>
</feature>
<feature type="region of interest" description="Disordered" evidence="1">
    <location>
        <begin position="644"/>
        <end position="671"/>
    </location>
</feature>
<protein>
    <recommendedName>
        <fullName evidence="2">GLTSCR protein conserved domain-containing protein</fullName>
    </recommendedName>
</protein>
<dbReference type="Proteomes" id="UP001149813">
    <property type="component" value="Unassembled WGS sequence"/>
</dbReference>
<evidence type="ECO:0000313" key="3">
    <source>
        <dbReference type="EMBL" id="KAJ1723708.1"/>
    </source>
</evidence>
<evidence type="ECO:0000313" key="4">
    <source>
        <dbReference type="Proteomes" id="UP001149813"/>
    </source>
</evidence>
<dbReference type="InterPro" id="IPR015671">
    <property type="entry name" value="GSCR1_dom"/>
</dbReference>
<proteinExistence type="predicted"/>
<accession>A0A9W7Y3T6</accession>
<dbReference type="OrthoDB" id="5418055at2759"/>
<feature type="region of interest" description="Disordered" evidence="1">
    <location>
        <begin position="701"/>
        <end position="740"/>
    </location>
</feature>
<dbReference type="EMBL" id="JANBOJ010000056">
    <property type="protein sequence ID" value="KAJ1723708.1"/>
    <property type="molecule type" value="Genomic_DNA"/>
</dbReference>
<dbReference type="AlphaFoldDB" id="A0A9W7Y3T6"/>
<reference evidence="3" key="1">
    <citation type="submission" date="2022-07" db="EMBL/GenBank/DDBJ databases">
        <title>Phylogenomic reconstructions and comparative analyses of Kickxellomycotina fungi.</title>
        <authorList>
            <person name="Reynolds N.K."/>
            <person name="Stajich J.E."/>
            <person name="Barry K."/>
            <person name="Grigoriev I.V."/>
            <person name="Crous P."/>
            <person name="Smith M.E."/>
        </authorList>
    </citation>
    <scope>NUCLEOTIDE SEQUENCE</scope>
    <source>
        <strain evidence="3">NBRC 32514</strain>
    </source>
</reference>
<feature type="compositionally biased region" description="Low complexity" evidence="1">
    <location>
        <begin position="1101"/>
        <end position="1110"/>
    </location>
</feature>
<organism evidence="3 4">
    <name type="scientific">Coemansia erecta</name>
    <dbReference type="NCBI Taxonomy" id="147472"/>
    <lineage>
        <taxon>Eukaryota</taxon>
        <taxon>Fungi</taxon>
        <taxon>Fungi incertae sedis</taxon>
        <taxon>Zoopagomycota</taxon>
        <taxon>Kickxellomycotina</taxon>
        <taxon>Kickxellomycetes</taxon>
        <taxon>Kickxellales</taxon>
        <taxon>Kickxellaceae</taxon>
        <taxon>Coemansia</taxon>
    </lineage>
</organism>